<name>S9V5A7_9TRYP</name>
<organism evidence="4 5">
    <name type="scientific">Strigomonas culicis</name>
    <dbReference type="NCBI Taxonomy" id="28005"/>
    <lineage>
        <taxon>Eukaryota</taxon>
        <taxon>Discoba</taxon>
        <taxon>Euglenozoa</taxon>
        <taxon>Kinetoplastea</taxon>
        <taxon>Metakinetoplastina</taxon>
        <taxon>Trypanosomatida</taxon>
        <taxon>Trypanosomatidae</taxon>
        <taxon>Strigomonadinae</taxon>
        <taxon>Strigomonas</taxon>
    </lineage>
</organism>
<dbReference type="EMBL" id="ATMH01008358">
    <property type="protein sequence ID" value="EPY22081.1"/>
    <property type="molecule type" value="Genomic_DNA"/>
</dbReference>
<evidence type="ECO:0000313" key="5">
    <source>
        <dbReference type="Proteomes" id="UP000015354"/>
    </source>
</evidence>
<dbReference type="Proteomes" id="UP000015354">
    <property type="component" value="Unassembled WGS sequence"/>
</dbReference>
<evidence type="ECO:0000313" key="4">
    <source>
        <dbReference type="EMBL" id="EPY22081.1"/>
    </source>
</evidence>
<dbReference type="SUPFAM" id="SSF54928">
    <property type="entry name" value="RNA-binding domain, RBD"/>
    <property type="match status" value="1"/>
</dbReference>
<feature type="compositionally biased region" description="Polar residues" evidence="2">
    <location>
        <begin position="243"/>
        <end position="258"/>
    </location>
</feature>
<gene>
    <name evidence="4" type="ORF">STCU_08358</name>
</gene>
<keyword evidence="5" id="KW-1185">Reference proteome</keyword>
<dbReference type="OrthoDB" id="10259687at2759"/>
<feature type="compositionally biased region" description="Low complexity" evidence="2">
    <location>
        <begin position="227"/>
        <end position="242"/>
    </location>
</feature>
<evidence type="ECO:0000256" key="1">
    <source>
        <dbReference type="PROSITE-ProRule" id="PRU00176"/>
    </source>
</evidence>
<dbReference type="Pfam" id="PF00076">
    <property type="entry name" value="RRM_1"/>
    <property type="match status" value="2"/>
</dbReference>
<feature type="region of interest" description="Disordered" evidence="2">
    <location>
        <begin position="222"/>
        <end position="258"/>
    </location>
</feature>
<dbReference type="GO" id="GO:0003723">
    <property type="term" value="F:RNA binding"/>
    <property type="evidence" value="ECO:0007669"/>
    <property type="project" value="UniProtKB-UniRule"/>
</dbReference>
<dbReference type="AlphaFoldDB" id="S9V5A7"/>
<proteinExistence type="predicted"/>
<reference evidence="4 5" key="1">
    <citation type="journal article" date="2013" name="PLoS ONE">
        <title>Predicting the Proteins of Angomonas deanei, Strigomonas culicis and Their Respective Endosymbionts Reveals New Aspects of the Trypanosomatidae Family.</title>
        <authorList>
            <person name="Motta M.C."/>
            <person name="Martins A.C."/>
            <person name="de Souza S.S."/>
            <person name="Catta-Preta C.M."/>
            <person name="Silva R."/>
            <person name="Klein C.C."/>
            <person name="de Almeida L.G."/>
            <person name="de Lima Cunha O."/>
            <person name="Ciapina L.P."/>
            <person name="Brocchi M."/>
            <person name="Colabardini A.C."/>
            <person name="de Araujo Lima B."/>
            <person name="Machado C.R."/>
            <person name="de Almeida Soares C.M."/>
            <person name="Probst C.M."/>
            <person name="de Menezes C.B."/>
            <person name="Thompson C.E."/>
            <person name="Bartholomeu D.C."/>
            <person name="Gradia D.F."/>
            <person name="Pavoni D.P."/>
            <person name="Grisard E.C."/>
            <person name="Fantinatti-Garboggini F."/>
            <person name="Marchini F.K."/>
            <person name="Rodrigues-Luiz G.F."/>
            <person name="Wagner G."/>
            <person name="Goldman G.H."/>
            <person name="Fietto J.L."/>
            <person name="Elias M.C."/>
            <person name="Goldman M.H."/>
            <person name="Sagot M.F."/>
            <person name="Pereira M."/>
            <person name="Stoco P.H."/>
            <person name="de Mendonca-Neto R.P."/>
            <person name="Teixeira S.M."/>
            <person name="Maciel T.E."/>
            <person name="de Oliveira Mendes T.A."/>
            <person name="Urmenyi T.P."/>
            <person name="de Souza W."/>
            <person name="Schenkman S."/>
            <person name="de Vasconcelos A.T."/>
        </authorList>
    </citation>
    <scope>NUCLEOTIDE SEQUENCE [LARGE SCALE GENOMIC DNA]</scope>
</reference>
<dbReference type="InterPro" id="IPR052084">
    <property type="entry name" value="SF3B4_spliceosome_assoc"/>
</dbReference>
<sequence length="258" mass="29387">MTSYKREDLRRVVLSDLSEQCNEVIIHELCTQFGPVNAIVWPSVLTATGESQRQSSCFVDYLSSEDAKYCYEALQHTSVKLFGRIVRVAHASSELALREAGVKAPRITVSLHEIGAKVLVRNVDRTATEFDLTQFFEQFGPFAVPPRMKRDKLGNFRGTVILSYKDFASSDKLVEEMNGKVFRDRELEVQYAEMEDGSGRLHGSEEERRNAGLIQAEEQRYKEHLSQQVEEAQRQQRTARAQNTSWAQPGSQHTARRS</sequence>
<evidence type="ECO:0000259" key="3">
    <source>
        <dbReference type="PROSITE" id="PS50102"/>
    </source>
</evidence>
<comment type="caution">
    <text evidence="4">The sequence shown here is derived from an EMBL/GenBank/DDBJ whole genome shotgun (WGS) entry which is preliminary data.</text>
</comment>
<dbReference type="InterPro" id="IPR035979">
    <property type="entry name" value="RBD_domain_sf"/>
</dbReference>
<dbReference type="PANTHER" id="PTHR48030:SF3">
    <property type="entry name" value="SPLICING FACTOR 3B SUBUNIT 4"/>
    <property type="match status" value="1"/>
</dbReference>
<dbReference type="CDD" id="cd00590">
    <property type="entry name" value="RRM_SF"/>
    <property type="match status" value="2"/>
</dbReference>
<dbReference type="PROSITE" id="PS50102">
    <property type="entry name" value="RRM"/>
    <property type="match status" value="2"/>
</dbReference>
<feature type="domain" description="RRM" evidence="3">
    <location>
        <begin position="10"/>
        <end position="93"/>
    </location>
</feature>
<protein>
    <submittedName>
        <fullName evidence="4">Splicing factor 3B subunit 4</fullName>
    </submittedName>
</protein>
<keyword evidence="1" id="KW-0694">RNA-binding</keyword>
<dbReference type="PANTHER" id="PTHR48030">
    <property type="entry name" value="SPLICING FACTOR 3B SUBUNIT 4"/>
    <property type="match status" value="1"/>
</dbReference>
<dbReference type="InterPro" id="IPR012677">
    <property type="entry name" value="Nucleotide-bd_a/b_plait_sf"/>
</dbReference>
<feature type="domain" description="RRM" evidence="3">
    <location>
        <begin position="116"/>
        <end position="194"/>
    </location>
</feature>
<dbReference type="GO" id="GO:0071011">
    <property type="term" value="C:precatalytic spliceosome"/>
    <property type="evidence" value="ECO:0007669"/>
    <property type="project" value="TreeGrafter"/>
</dbReference>
<dbReference type="GO" id="GO:0048026">
    <property type="term" value="P:positive regulation of mRNA splicing, via spliceosome"/>
    <property type="evidence" value="ECO:0007669"/>
    <property type="project" value="TreeGrafter"/>
</dbReference>
<accession>S9V5A7</accession>
<dbReference type="SMART" id="SM00360">
    <property type="entry name" value="RRM"/>
    <property type="match status" value="2"/>
</dbReference>
<dbReference type="InterPro" id="IPR000504">
    <property type="entry name" value="RRM_dom"/>
</dbReference>
<dbReference type="Gene3D" id="3.30.70.330">
    <property type="match status" value="2"/>
</dbReference>
<dbReference type="GO" id="GO:0005730">
    <property type="term" value="C:nucleolus"/>
    <property type="evidence" value="ECO:0007669"/>
    <property type="project" value="TreeGrafter"/>
</dbReference>
<evidence type="ECO:0000256" key="2">
    <source>
        <dbReference type="SAM" id="MobiDB-lite"/>
    </source>
</evidence>